<dbReference type="PROSITE" id="PS50157">
    <property type="entry name" value="ZINC_FINGER_C2H2_2"/>
    <property type="match status" value="1"/>
</dbReference>
<dbReference type="Gene3D" id="3.90.70.10">
    <property type="entry name" value="Cysteine proteinases"/>
    <property type="match status" value="1"/>
</dbReference>
<dbReference type="GO" id="GO:0008270">
    <property type="term" value="F:zinc ion binding"/>
    <property type="evidence" value="ECO:0007669"/>
    <property type="project" value="UniProtKB-KW"/>
</dbReference>
<evidence type="ECO:0000256" key="2">
    <source>
        <dbReference type="SAM" id="Coils"/>
    </source>
</evidence>
<feature type="non-terminal residue" evidence="6">
    <location>
        <position position="1447"/>
    </location>
</feature>
<dbReference type="PANTHER" id="PTHR47027">
    <property type="entry name" value="REVERSE TRANSCRIPTASE DOMAIN-CONTAINING PROTEIN"/>
    <property type="match status" value="1"/>
</dbReference>
<dbReference type="InterPro" id="IPR036691">
    <property type="entry name" value="Endo/exonu/phosph_ase_sf"/>
</dbReference>
<feature type="coiled-coil region" evidence="2">
    <location>
        <begin position="232"/>
        <end position="264"/>
    </location>
</feature>
<evidence type="ECO:0000259" key="5">
    <source>
        <dbReference type="PROSITE" id="PS50878"/>
    </source>
</evidence>
<comment type="caution">
    <text evidence="6">The sequence shown here is derived from an EMBL/GenBank/DDBJ whole genome shotgun (WGS) entry which is preliminary data.</text>
</comment>
<dbReference type="InterPro" id="IPR000477">
    <property type="entry name" value="RT_dom"/>
</dbReference>
<sequence>PARHFLCVAGDFNTDLQQDAPFVGCTFQWKGHSRAPARDQSTFQNLLRAHSLHAMNTWKHEATYLDHQGSRSRVDYILTRSNTAKGHKSETMPQLHFASWREGSRHLALIGRIDLASWRNLRSREVSNFQYDKLALVRACQPGPEQDRLKQALVPHLPLLYSGPPPSRVEALLRQLYAETFPAKQATSSLQWQNPEVQQDLERTWTIRRAIDATRIAPLPLLRKAFQIWRLKKQLRLRVKELKKASRQRRRKHWTQQLEEAEKARDAKDAYRFFRVVTTLAPRRPMERVQLRDEQGCIMTPEQEDKALAAYWNTIYGRSTVKQQAWTLQEGIAIRQEELYQDLRPIALQSAASKAITTVMKWRITPSFLEAMHALPQYAYVRGRSMVEAIARVAAHCSSVRRLVRQQTMTIHDKFAGAVSKDCVGGAQLSIDLSKAFDLLPRSVLQEILSTTDLTADEQAQHIDLQCGVRQGDVLSPYLWGLFTAYLAKALDAENGSGWTASNGTLYADDMHYKWEFSKVEHMQKMRQDVQNIFAVLRRLGMQANPEKSAFLITVRGTQAKKWVRRFVRKDKHQVRHFHFGGGTDDRVPVAESFAYLGAVLSYNNFELETLKHRLGVAAGHHDRLRKILHAKRVLTLVRYRLWQVMVQTAQLYALEAVGVTSEGAKMLHVQTLRHLRGIFGSARHVDGLSDHAFLSKYDLPDSMHMVRRRSGTLCARLKDQTLDPPCFDRVSILAFATAIETALPEAYVAKSRAEPSKDAAMAFACSQCDLRFGTLHDLKTHEGKAHGIIKARVDVTKNEHGINGMPICRHCGEKFSKWNTLSRHVARQGCPALQQGQVDAAVKAMLITEQRPALERPEVVSCIQQQGWAGLLQDKALCAELKQRCAVCYQWIVDPVKQEMELFGSLRPASRGKPAEVVEGQSSAAARPKRRRTQDESSNSSKGKGGGKGGGKGKKKDGKDLQLKEVVALLSSLTLQHVDQVSRIQLDTGFLMTMKNTDQPECMLPVMFINQCGVEAYQSRGTTAAGQTAPSHDDGMLAQRAQARALKAKDSAEAQSKLRELKWLNDRGECGLEPTNGEPGAGRDPTCRAPGSLHQSGDGDHLDDRAPGGLDALSERKTADGGHVRPQCGVSDRREPAGGRHASASDAHLMGGPAGVGSGGHQTTPATSSATTGGGEAVGLAILKLRFRNPNQQCYVNSAVYACLYWLRSKLAQVGTNKLLQGLKKLQGLESKSLHHIASLFDWRSLMQGWSRPTVQHDVTEFLMHILRQGERSSWVGQWQSGTWIADRYELEDTGWGFIPLHVPGAAESYTLQQCLDFWHRRPSQIWGEQTACACIASHETHVCFALQRFRRNSDIVTRYNGHISVERRYMLPVQTTDGVQLVPFMVQAVILHMGERADMGHYRTLLWFADDVSYLTDDGVRARKIRKSDAELIERGSYVVCLTRV</sequence>
<name>A0A812J3F4_9DINO</name>
<dbReference type="InterPro" id="IPR013087">
    <property type="entry name" value="Znf_C2H2_type"/>
</dbReference>
<feature type="compositionally biased region" description="Basic and acidic residues" evidence="3">
    <location>
        <begin position="1114"/>
        <end position="1124"/>
    </location>
</feature>
<dbReference type="OrthoDB" id="418251at2759"/>
<keyword evidence="1" id="KW-0862">Zinc</keyword>
<dbReference type="SMART" id="SM00355">
    <property type="entry name" value="ZnF_C2H2"/>
    <property type="match status" value="2"/>
</dbReference>
<evidence type="ECO:0000256" key="1">
    <source>
        <dbReference type="PROSITE-ProRule" id="PRU00042"/>
    </source>
</evidence>
<keyword evidence="1" id="KW-0863">Zinc-finger</keyword>
<keyword evidence="7" id="KW-1185">Reference proteome</keyword>
<dbReference type="PROSITE" id="PS00028">
    <property type="entry name" value="ZINC_FINGER_C2H2_1"/>
    <property type="match status" value="1"/>
</dbReference>
<organism evidence="6 7">
    <name type="scientific">Symbiodinium natans</name>
    <dbReference type="NCBI Taxonomy" id="878477"/>
    <lineage>
        <taxon>Eukaryota</taxon>
        <taxon>Sar</taxon>
        <taxon>Alveolata</taxon>
        <taxon>Dinophyceae</taxon>
        <taxon>Suessiales</taxon>
        <taxon>Symbiodiniaceae</taxon>
        <taxon>Symbiodinium</taxon>
    </lineage>
</organism>
<protein>
    <recommendedName>
        <fullName evidence="8">LINE-1 reverse transcriptase-like</fullName>
    </recommendedName>
</protein>
<dbReference type="SUPFAM" id="SSF56219">
    <property type="entry name" value="DNase I-like"/>
    <property type="match status" value="1"/>
</dbReference>
<keyword evidence="2" id="KW-0175">Coiled coil</keyword>
<evidence type="ECO:0008006" key="8">
    <source>
        <dbReference type="Google" id="ProtNLM"/>
    </source>
</evidence>
<dbReference type="Pfam" id="PF00078">
    <property type="entry name" value="RVT_1"/>
    <property type="match status" value="1"/>
</dbReference>
<dbReference type="CDD" id="cd02257">
    <property type="entry name" value="Peptidase_C19"/>
    <property type="match status" value="1"/>
</dbReference>
<gene>
    <name evidence="6" type="ORF">SNAT2548_LOCUS5493</name>
</gene>
<feature type="region of interest" description="Disordered" evidence="3">
    <location>
        <begin position="912"/>
        <end position="959"/>
    </location>
</feature>
<dbReference type="PANTHER" id="PTHR47027:SF20">
    <property type="entry name" value="REVERSE TRANSCRIPTASE-LIKE PROTEIN WITH RNA-DIRECTED DNA POLYMERASE DOMAIN"/>
    <property type="match status" value="1"/>
</dbReference>
<dbReference type="InterPro" id="IPR038765">
    <property type="entry name" value="Papain-like_cys_pep_sf"/>
</dbReference>
<dbReference type="EMBL" id="CAJNDS010000349">
    <property type="protein sequence ID" value="CAE7196569.1"/>
    <property type="molecule type" value="Genomic_DNA"/>
</dbReference>
<feature type="domain" description="Reverse transcriptase" evidence="5">
    <location>
        <begin position="315"/>
        <end position="601"/>
    </location>
</feature>
<dbReference type="PROSITE" id="PS50878">
    <property type="entry name" value="RT_POL"/>
    <property type="match status" value="1"/>
</dbReference>
<evidence type="ECO:0000313" key="7">
    <source>
        <dbReference type="Proteomes" id="UP000604046"/>
    </source>
</evidence>
<evidence type="ECO:0000259" key="4">
    <source>
        <dbReference type="PROSITE" id="PS50157"/>
    </source>
</evidence>
<evidence type="ECO:0000256" key="3">
    <source>
        <dbReference type="SAM" id="MobiDB-lite"/>
    </source>
</evidence>
<proteinExistence type="predicted"/>
<dbReference type="Proteomes" id="UP000604046">
    <property type="component" value="Unassembled WGS sequence"/>
</dbReference>
<reference evidence="6" key="1">
    <citation type="submission" date="2021-02" db="EMBL/GenBank/DDBJ databases">
        <authorList>
            <person name="Dougan E. K."/>
            <person name="Rhodes N."/>
            <person name="Thang M."/>
            <person name="Chan C."/>
        </authorList>
    </citation>
    <scope>NUCLEOTIDE SEQUENCE</scope>
</reference>
<feature type="compositionally biased region" description="Basic and acidic residues" evidence="3">
    <location>
        <begin position="1098"/>
        <end position="1107"/>
    </location>
</feature>
<feature type="region of interest" description="Disordered" evidence="3">
    <location>
        <begin position="1069"/>
        <end position="1173"/>
    </location>
</feature>
<evidence type="ECO:0000313" key="6">
    <source>
        <dbReference type="EMBL" id="CAE7196569.1"/>
    </source>
</evidence>
<dbReference type="SUPFAM" id="SSF54001">
    <property type="entry name" value="Cysteine proteinases"/>
    <property type="match status" value="1"/>
</dbReference>
<dbReference type="Gene3D" id="3.30.160.60">
    <property type="entry name" value="Classic Zinc Finger"/>
    <property type="match status" value="1"/>
</dbReference>
<dbReference type="Gene3D" id="3.60.10.10">
    <property type="entry name" value="Endonuclease/exonuclease/phosphatase"/>
    <property type="match status" value="1"/>
</dbReference>
<accession>A0A812J3F4</accession>
<keyword evidence="1" id="KW-0479">Metal-binding</keyword>
<feature type="domain" description="C2H2-type" evidence="4">
    <location>
        <begin position="764"/>
        <end position="792"/>
    </location>
</feature>